<dbReference type="PANTHER" id="PTHR18952">
    <property type="entry name" value="CARBONIC ANHYDRASE"/>
    <property type="match status" value="1"/>
</dbReference>
<dbReference type="GO" id="GO:0004089">
    <property type="term" value="F:carbonate dehydratase activity"/>
    <property type="evidence" value="ECO:0007669"/>
    <property type="project" value="UniProtKB-UniRule"/>
</dbReference>
<organism evidence="10 11">
    <name type="scientific">Vombatus ursinus</name>
    <name type="common">Common wombat</name>
    <dbReference type="NCBI Taxonomy" id="29139"/>
    <lineage>
        <taxon>Eukaryota</taxon>
        <taxon>Metazoa</taxon>
        <taxon>Chordata</taxon>
        <taxon>Craniata</taxon>
        <taxon>Vertebrata</taxon>
        <taxon>Euteleostomi</taxon>
        <taxon>Mammalia</taxon>
        <taxon>Metatheria</taxon>
        <taxon>Diprotodontia</taxon>
        <taxon>Vombatidae</taxon>
        <taxon>Vombatus</taxon>
    </lineage>
</organism>
<proteinExistence type="inferred from homology"/>
<evidence type="ECO:0000256" key="7">
    <source>
        <dbReference type="ARBA" id="ARBA00048348"/>
    </source>
</evidence>
<dbReference type="GO" id="GO:0005886">
    <property type="term" value="C:plasma membrane"/>
    <property type="evidence" value="ECO:0007669"/>
    <property type="project" value="TreeGrafter"/>
</dbReference>
<dbReference type="SMART" id="SM01057">
    <property type="entry name" value="Carb_anhydrase"/>
    <property type="match status" value="1"/>
</dbReference>
<dbReference type="Pfam" id="PF00194">
    <property type="entry name" value="Carb_anhydrase"/>
    <property type="match status" value="1"/>
</dbReference>
<evidence type="ECO:0000256" key="4">
    <source>
        <dbReference type="ARBA" id="ARBA00022833"/>
    </source>
</evidence>
<comment type="similarity">
    <text evidence="2 8">Belongs to the alpha-carbonic anhydrase family.</text>
</comment>
<evidence type="ECO:0000256" key="3">
    <source>
        <dbReference type="ARBA" id="ARBA00022723"/>
    </source>
</evidence>
<name>A0A4X2KJ16_VOMUR</name>
<dbReference type="PANTHER" id="PTHR18952:SF120">
    <property type="entry name" value="CARBONIC ANHYDRASE 2"/>
    <property type="match status" value="1"/>
</dbReference>
<keyword evidence="3 8" id="KW-0479">Metal-binding</keyword>
<evidence type="ECO:0000256" key="2">
    <source>
        <dbReference type="ARBA" id="ARBA00010718"/>
    </source>
</evidence>
<dbReference type="GeneTree" id="ENSGT00940000160385"/>
<dbReference type="InterPro" id="IPR018338">
    <property type="entry name" value="Carbonic_anhydrase_a-class_CS"/>
</dbReference>
<dbReference type="InterPro" id="IPR023561">
    <property type="entry name" value="Carbonic_anhydrase_a-class"/>
</dbReference>
<dbReference type="GO" id="GO:0005737">
    <property type="term" value="C:cytoplasm"/>
    <property type="evidence" value="ECO:0007669"/>
    <property type="project" value="TreeGrafter"/>
</dbReference>
<comment type="function">
    <text evidence="8">Reversible hydration of carbon dioxide.</text>
</comment>
<dbReference type="OMA" id="INIICGQ"/>
<dbReference type="Ensembl" id="ENSVURT00010013614.1">
    <property type="protein sequence ID" value="ENSVURP00010011984.1"/>
    <property type="gene ID" value="ENSVURG00010009264.1"/>
</dbReference>
<keyword evidence="4 8" id="KW-0862">Zinc</keyword>
<evidence type="ECO:0000313" key="11">
    <source>
        <dbReference type="Proteomes" id="UP000314987"/>
    </source>
</evidence>
<reference evidence="10" key="3">
    <citation type="submission" date="2025-09" db="UniProtKB">
        <authorList>
            <consortium name="Ensembl"/>
        </authorList>
    </citation>
    <scope>IDENTIFICATION</scope>
</reference>
<evidence type="ECO:0000256" key="5">
    <source>
        <dbReference type="ARBA" id="ARBA00023239"/>
    </source>
</evidence>
<accession>A0A4X2KJ16</accession>
<dbReference type="SUPFAM" id="SSF51069">
    <property type="entry name" value="Carbonic anhydrase"/>
    <property type="match status" value="1"/>
</dbReference>
<protein>
    <recommendedName>
        <fullName evidence="8">Carbonic anhydrase</fullName>
        <ecNumber evidence="8">4.2.1.1</ecNumber>
    </recommendedName>
</protein>
<keyword evidence="5 8" id="KW-0456">Lyase</keyword>
<dbReference type="EC" id="4.2.1.1" evidence="8"/>
<dbReference type="PROSITE" id="PS00162">
    <property type="entry name" value="ALPHA_CA_1"/>
    <property type="match status" value="1"/>
</dbReference>
<evidence type="ECO:0000313" key="10">
    <source>
        <dbReference type="Ensembl" id="ENSVURP00010011984.1"/>
    </source>
</evidence>
<dbReference type="InterPro" id="IPR036398">
    <property type="entry name" value="CA_dom_sf"/>
</dbReference>
<dbReference type="GO" id="GO:0051453">
    <property type="term" value="P:regulation of intracellular pH"/>
    <property type="evidence" value="ECO:0007669"/>
    <property type="project" value="TreeGrafter"/>
</dbReference>
<comment type="catalytic activity">
    <reaction evidence="6">
        <text>urea = cyanamide + H2O</text>
        <dbReference type="Rhea" id="RHEA:23056"/>
        <dbReference type="ChEBI" id="CHEBI:15377"/>
        <dbReference type="ChEBI" id="CHEBI:16199"/>
        <dbReference type="ChEBI" id="CHEBI:16698"/>
        <dbReference type="EC" id="4.2.1.69"/>
    </reaction>
</comment>
<dbReference type="Gene3D" id="3.10.200.10">
    <property type="entry name" value="Alpha carbonic anhydrase"/>
    <property type="match status" value="1"/>
</dbReference>
<reference evidence="11" key="1">
    <citation type="submission" date="2018-12" db="EMBL/GenBank/DDBJ databases">
        <authorList>
            <person name="Yazar S."/>
        </authorList>
    </citation>
    <scope>NUCLEOTIDE SEQUENCE [LARGE SCALE GENOMIC DNA]</scope>
</reference>
<dbReference type="Proteomes" id="UP000314987">
    <property type="component" value="Unassembled WGS sequence"/>
</dbReference>
<dbReference type="GO" id="GO:0045177">
    <property type="term" value="C:apical part of cell"/>
    <property type="evidence" value="ECO:0007669"/>
    <property type="project" value="TreeGrafter"/>
</dbReference>
<comment type="catalytic activity">
    <reaction evidence="7 8">
        <text>hydrogencarbonate + H(+) = CO2 + H2O</text>
        <dbReference type="Rhea" id="RHEA:10748"/>
        <dbReference type="ChEBI" id="CHEBI:15377"/>
        <dbReference type="ChEBI" id="CHEBI:15378"/>
        <dbReference type="ChEBI" id="CHEBI:16526"/>
        <dbReference type="ChEBI" id="CHEBI:17544"/>
        <dbReference type="EC" id="4.2.1.1"/>
    </reaction>
</comment>
<dbReference type="PROSITE" id="PS51144">
    <property type="entry name" value="ALPHA_CA_2"/>
    <property type="match status" value="1"/>
</dbReference>
<feature type="domain" description="Alpha-carbonic anhydrase" evidence="9">
    <location>
        <begin position="42"/>
        <end position="287"/>
    </location>
</feature>
<dbReference type="GO" id="GO:0008270">
    <property type="term" value="F:zinc ion binding"/>
    <property type="evidence" value="ECO:0007669"/>
    <property type="project" value="UniProtKB-UniRule"/>
</dbReference>
<evidence type="ECO:0000256" key="6">
    <source>
        <dbReference type="ARBA" id="ARBA00036058"/>
    </source>
</evidence>
<reference evidence="10" key="2">
    <citation type="submission" date="2025-08" db="UniProtKB">
        <authorList>
            <consortium name="Ensembl"/>
        </authorList>
    </citation>
    <scope>IDENTIFICATION</scope>
</reference>
<sequence length="309" mass="35142">SALGNRYPVISQESAIGTRLEVQPNQQLVIPKAFQTMLQRPLLWGYGKDNGPNTWHKLFPIANGRHQSPIDIQLWNTKFDSSLKPLNFNYDPSTTRGIVNKGYSFNVEFDDSTDKSVLSGGPLTEQYRLAHFSFHWGSRDDQGSEHSVDELKYSAELHLVQWNTKYKTFCDAMHHPDGLAVVGVFLTLGSAHPELQKVIDALGSIKKRNMSAACTHFNPAGLLPDNHDFWTYAGSLTTPPLSECVIWILSKFRSLYSTTKGEHPEQHIVENWRPCQPLEGRQIRRDPLDEHKSILNHQSMLWQHSPLVF</sequence>
<dbReference type="AlphaFoldDB" id="A0A4X2KJ16"/>
<evidence type="ECO:0000256" key="8">
    <source>
        <dbReference type="RuleBase" id="RU367011"/>
    </source>
</evidence>
<dbReference type="GO" id="GO:0015670">
    <property type="term" value="P:carbon dioxide transport"/>
    <property type="evidence" value="ECO:0007669"/>
    <property type="project" value="TreeGrafter"/>
</dbReference>
<comment type="cofactor">
    <cofactor evidence="1 8">
        <name>Zn(2+)</name>
        <dbReference type="ChEBI" id="CHEBI:29105"/>
    </cofactor>
</comment>
<dbReference type="GO" id="GO:0018820">
    <property type="term" value="F:cyanamide hydratase activity"/>
    <property type="evidence" value="ECO:0007669"/>
    <property type="project" value="UniProtKB-EC"/>
</dbReference>
<dbReference type="InterPro" id="IPR001148">
    <property type="entry name" value="CA_dom"/>
</dbReference>
<evidence type="ECO:0000259" key="9">
    <source>
        <dbReference type="PROSITE" id="PS51144"/>
    </source>
</evidence>
<keyword evidence="11" id="KW-1185">Reference proteome</keyword>
<evidence type="ECO:0000256" key="1">
    <source>
        <dbReference type="ARBA" id="ARBA00001947"/>
    </source>
</evidence>
<dbReference type="STRING" id="29139.ENSVURP00010011984"/>